<dbReference type="AlphaFoldDB" id="A0A943YXL5"/>
<evidence type="ECO:0000313" key="1">
    <source>
        <dbReference type="EMBL" id="MBS6940351.1"/>
    </source>
</evidence>
<name>A0A943YXL5_9ACTN</name>
<gene>
    <name evidence="1" type="ORF">KH142_02505</name>
</gene>
<evidence type="ECO:0000313" key="2">
    <source>
        <dbReference type="Proteomes" id="UP000727506"/>
    </source>
</evidence>
<accession>A0A943YXL5</accession>
<dbReference type="EMBL" id="JAGZSV010000025">
    <property type="protein sequence ID" value="MBS6940351.1"/>
    <property type="molecule type" value="Genomic_DNA"/>
</dbReference>
<protein>
    <submittedName>
        <fullName evidence="1">Uncharacterized protein</fullName>
    </submittedName>
</protein>
<reference evidence="1" key="1">
    <citation type="submission" date="2021-02" db="EMBL/GenBank/DDBJ databases">
        <title>Infant gut strain persistence is associated with maternal origin, phylogeny, and functional potential including surface adhesion and iron acquisition.</title>
        <authorList>
            <person name="Lou Y.C."/>
        </authorList>
    </citation>
    <scope>NUCLEOTIDE SEQUENCE</scope>
    <source>
        <strain evidence="1">L2_039_000G1_dasL2_039_000G1_concoct_11</strain>
    </source>
</reference>
<dbReference type="Proteomes" id="UP000727506">
    <property type="component" value="Unassembled WGS sequence"/>
</dbReference>
<proteinExistence type="predicted"/>
<organism evidence="1 2">
    <name type="scientific">Slackia piriformis</name>
    <dbReference type="NCBI Taxonomy" id="626934"/>
    <lineage>
        <taxon>Bacteria</taxon>
        <taxon>Bacillati</taxon>
        <taxon>Actinomycetota</taxon>
        <taxon>Coriobacteriia</taxon>
        <taxon>Eggerthellales</taxon>
        <taxon>Eggerthellaceae</taxon>
        <taxon>Slackia</taxon>
    </lineage>
</organism>
<sequence length="98" mass="10796">MEGDKTELDILITIRDMNDEESGVDDILLGCALRKDDLPAFLRDVAALARSYDGKNFSELAESADDSAIIAAHRRWFADAARDVVDRAQAVLDDSSRP</sequence>
<comment type="caution">
    <text evidence="1">The sequence shown here is derived from an EMBL/GenBank/DDBJ whole genome shotgun (WGS) entry which is preliminary data.</text>
</comment>